<dbReference type="GO" id="GO:0032259">
    <property type="term" value="P:methylation"/>
    <property type="evidence" value="ECO:0007669"/>
    <property type="project" value="UniProtKB-KW"/>
</dbReference>
<dbReference type="CDD" id="cd06588">
    <property type="entry name" value="PhnB_like"/>
    <property type="match status" value="1"/>
</dbReference>
<dbReference type="InterPro" id="IPR028973">
    <property type="entry name" value="PhnB-like"/>
</dbReference>
<dbReference type="Proteomes" id="UP000288351">
    <property type="component" value="Unassembled WGS sequence"/>
</dbReference>
<reference evidence="2 3" key="1">
    <citation type="journal article" date="2019" name="Microbiol. Resour. Announc.">
        <title>Draft Genome Sequence of the Most Traditional epsilon-Poly-l-Lysine Producer, Streptomyces albulus NBRC14147.</title>
        <authorList>
            <person name="Yamanaka K."/>
            <person name="Hamano Y."/>
        </authorList>
    </citation>
    <scope>NUCLEOTIDE SEQUENCE [LARGE SCALE GENOMIC DNA]</scope>
    <source>
        <strain evidence="2 3">NBRC 14147</strain>
    </source>
</reference>
<dbReference type="PIRSF" id="PIRSF021700">
    <property type="entry name" value="3_dmu_93_MTrfase"/>
    <property type="match status" value="1"/>
</dbReference>
<keyword evidence="2" id="KW-0808">Transferase</keyword>
<comment type="caution">
    <text evidence="2">The sequence shown here is derived from an EMBL/GenBank/DDBJ whole genome shotgun (WGS) entry which is preliminary data.</text>
</comment>
<name>A0A401R4C2_STRNR</name>
<dbReference type="RefSeq" id="WP_016572902.1">
    <property type="nucleotide sequence ID" value="NZ_BHXC01000006.1"/>
</dbReference>
<dbReference type="InterPro" id="IPR009725">
    <property type="entry name" value="3_dmu_93_MTrfase"/>
</dbReference>
<dbReference type="SUPFAM" id="SSF54593">
    <property type="entry name" value="Glyoxalase/Bleomycin resistance protein/Dihydroxybiphenyl dioxygenase"/>
    <property type="match status" value="1"/>
</dbReference>
<dbReference type="Pfam" id="PF06983">
    <property type="entry name" value="3-dmu-9_3-mt"/>
    <property type="match status" value="1"/>
</dbReference>
<dbReference type="PANTHER" id="PTHR33990">
    <property type="entry name" value="PROTEIN YJDN-RELATED"/>
    <property type="match status" value="1"/>
</dbReference>
<keyword evidence="2" id="KW-0830">Ubiquinone</keyword>
<dbReference type="InterPro" id="IPR029068">
    <property type="entry name" value="Glyas_Bleomycin-R_OHBP_Dase"/>
</dbReference>
<organism evidence="2 3">
    <name type="scientific">Streptomyces noursei</name>
    <name type="common">Streptomyces albulus</name>
    <dbReference type="NCBI Taxonomy" id="1971"/>
    <lineage>
        <taxon>Bacteria</taxon>
        <taxon>Bacillati</taxon>
        <taxon>Actinomycetota</taxon>
        <taxon>Actinomycetes</taxon>
        <taxon>Kitasatosporales</taxon>
        <taxon>Streptomycetaceae</taxon>
        <taxon>Streptomyces</taxon>
    </lineage>
</organism>
<dbReference type="EMBL" id="BHXC01000006">
    <property type="protein sequence ID" value="GCB92478.1"/>
    <property type="molecule type" value="Genomic_DNA"/>
</dbReference>
<accession>A0A401R4C2</accession>
<protein>
    <submittedName>
        <fullName evidence="2">Putative 3-demethylubiquinone-9 3-methyltransferase</fullName>
    </submittedName>
</protein>
<dbReference type="Gene3D" id="3.10.180.10">
    <property type="entry name" value="2,3-Dihydroxybiphenyl 1,2-Dioxygenase, domain 1"/>
    <property type="match status" value="1"/>
</dbReference>
<keyword evidence="2" id="KW-0489">Methyltransferase</keyword>
<sequence length="158" mass="17255">MPKITPNLWFDTQGMEAAEFYCSVFPNSKIKNVTHYTEGSPGTPGTVLTVEFELDGREFIALNGGPQFTFDEAISFVVTCADQEEIDHYWAKLSEGGEEGPCGWLKDKYGLSWQVAPDGMADILNDPDRARAARAMQAVMGMKKLDIAAIRAAADGKG</sequence>
<dbReference type="GO" id="GO:0008168">
    <property type="term" value="F:methyltransferase activity"/>
    <property type="evidence" value="ECO:0007669"/>
    <property type="project" value="UniProtKB-KW"/>
</dbReference>
<proteinExistence type="predicted"/>
<gene>
    <name evidence="2" type="ORF">SALB_05244</name>
</gene>
<evidence type="ECO:0000313" key="3">
    <source>
        <dbReference type="Proteomes" id="UP000288351"/>
    </source>
</evidence>
<dbReference type="AlphaFoldDB" id="A0A401R4C2"/>
<dbReference type="PANTHER" id="PTHR33990:SF2">
    <property type="entry name" value="PHNB-LIKE DOMAIN-CONTAINING PROTEIN"/>
    <property type="match status" value="1"/>
</dbReference>
<evidence type="ECO:0000259" key="1">
    <source>
        <dbReference type="Pfam" id="PF06983"/>
    </source>
</evidence>
<evidence type="ECO:0000313" key="2">
    <source>
        <dbReference type="EMBL" id="GCB92478.1"/>
    </source>
</evidence>
<feature type="domain" description="PhnB-like" evidence="1">
    <location>
        <begin position="3"/>
        <end position="115"/>
    </location>
</feature>